<evidence type="ECO:0000256" key="2">
    <source>
        <dbReference type="ARBA" id="ARBA00022670"/>
    </source>
</evidence>
<proteinExistence type="inferred from homology"/>
<dbReference type="GO" id="GO:0006508">
    <property type="term" value="P:proteolysis"/>
    <property type="evidence" value="ECO:0007669"/>
    <property type="project" value="UniProtKB-KW"/>
</dbReference>
<evidence type="ECO:0000313" key="12">
    <source>
        <dbReference type="Proteomes" id="UP001530293"/>
    </source>
</evidence>
<evidence type="ECO:0000256" key="10">
    <source>
        <dbReference type="SAM" id="Phobius"/>
    </source>
</evidence>
<feature type="region of interest" description="Disordered" evidence="9">
    <location>
        <begin position="1"/>
        <end position="30"/>
    </location>
</feature>
<feature type="transmembrane region" description="Helical" evidence="10">
    <location>
        <begin position="727"/>
        <end position="746"/>
    </location>
</feature>
<feature type="binding site" evidence="8">
    <location>
        <position position="388"/>
    </location>
    <ligand>
        <name>Zn(2+)</name>
        <dbReference type="ChEBI" id="CHEBI:29105"/>
        <note>catalytic</note>
    </ligand>
</feature>
<accession>A0ABD3MDU6</accession>
<evidence type="ECO:0000256" key="4">
    <source>
        <dbReference type="ARBA" id="ARBA00022801"/>
    </source>
</evidence>
<evidence type="ECO:0000256" key="8">
    <source>
        <dbReference type="PIRSR" id="PIRSR601577-2"/>
    </source>
</evidence>
<dbReference type="Pfam" id="PF01457">
    <property type="entry name" value="Peptidase_M8"/>
    <property type="match status" value="1"/>
</dbReference>
<keyword evidence="10" id="KW-0812">Transmembrane</keyword>
<evidence type="ECO:0008006" key="13">
    <source>
        <dbReference type="Google" id="ProtNLM"/>
    </source>
</evidence>
<dbReference type="Gene3D" id="3.10.170.20">
    <property type="match status" value="1"/>
</dbReference>
<keyword evidence="4" id="KW-0378">Hydrolase</keyword>
<keyword evidence="12" id="KW-1185">Reference proteome</keyword>
<keyword evidence="10" id="KW-0472">Membrane</keyword>
<dbReference type="PANTHER" id="PTHR10942:SF0">
    <property type="entry name" value="LEISHMANOLYSIN-LIKE PEPTIDASE"/>
    <property type="match status" value="1"/>
</dbReference>
<keyword evidence="5 8" id="KW-0862">Zinc</keyword>
<keyword evidence="2" id="KW-0645">Protease</keyword>
<feature type="active site" evidence="7">
    <location>
        <position position="284"/>
    </location>
</feature>
<dbReference type="GO" id="GO:0008237">
    <property type="term" value="F:metallopeptidase activity"/>
    <property type="evidence" value="ECO:0007669"/>
    <property type="project" value="UniProtKB-KW"/>
</dbReference>
<comment type="similarity">
    <text evidence="1">Belongs to the peptidase M8 family.</text>
</comment>
<dbReference type="AlphaFoldDB" id="A0ABD3MDU6"/>
<dbReference type="Proteomes" id="UP001530293">
    <property type="component" value="Unassembled WGS sequence"/>
</dbReference>
<evidence type="ECO:0000256" key="7">
    <source>
        <dbReference type="PIRSR" id="PIRSR601577-1"/>
    </source>
</evidence>
<feature type="compositionally biased region" description="Polar residues" evidence="9">
    <location>
        <begin position="1"/>
        <end position="17"/>
    </location>
</feature>
<keyword evidence="3 8" id="KW-0479">Metal-binding</keyword>
<feature type="region of interest" description="Disordered" evidence="9">
    <location>
        <begin position="101"/>
        <end position="125"/>
    </location>
</feature>
<dbReference type="PANTHER" id="PTHR10942">
    <property type="entry name" value="LEISHMANOLYSIN-LIKE PEPTIDASE"/>
    <property type="match status" value="1"/>
</dbReference>
<keyword evidence="10" id="KW-1133">Transmembrane helix</keyword>
<evidence type="ECO:0000256" key="3">
    <source>
        <dbReference type="ARBA" id="ARBA00022723"/>
    </source>
</evidence>
<comment type="caution">
    <text evidence="11">The sequence shown here is derived from an EMBL/GenBank/DDBJ whole genome shotgun (WGS) entry which is preliminary data.</text>
</comment>
<evidence type="ECO:0000256" key="5">
    <source>
        <dbReference type="ARBA" id="ARBA00022833"/>
    </source>
</evidence>
<dbReference type="EMBL" id="JALLBG020000147">
    <property type="protein sequence ID" value="KAL3761772.1"/>
    <property type="molecule type" value="Genomic_DNA"/>
</dbReference>
<name>A0ABD3MDU6_9STRA</name>
<reference evidence="11 12" key="1">
    <citation type="submission" date="2024-10" db="EMBL/GenBank/DDBJ databases">
        <title>Updated reference genomes for cyclostephanoid diatoms.</title>
        <authorList>
            <person name="Roberts W.R."/>
            <person name="Alverson A.J."/>
        </authorList>
    </citation>
    <scope>NUCLEOTIDE SEQUENCE [LARGE SCALE GENOMIC DNA]</scope>
    <source>
        <strain evidence="11 12">AJA232-27</strain>
    </source>
</reference>
<comment type="cofactor">
    <cofactor evidence="8">
        <name>Zn(2+)</name>
        <dbReference type="ChEBI" id="CHEBI:29105"/>
    </cofactor>
    <text evidence="8">Binds 1 zinc ion per subunit.</text>
</comment>
<keyword evidence="6 8" id="KW-0482">Metalloprotease</keyword>
<evidence type="ECO:0000313" key="11">
    <source>
        <dbReference type="EMBL" id="KAL3761772.1"/>
    </source>
</evidence>
<evidence type="ECO:0000256" key="9">
    <source>
        <dbReference type="SAM" id="MobiDB-lite"/>
    </source>
</evidence>
<dbReference type="GO" id="GO:0046872">
    <property type="term" value="F:metal ion binding"/>
    <property type="evidence" value="ECO:0007669"/>
    <property type="project" value="UniProtKB-KW"/>
</dbReference>
<dbReference type="InterPro" id="IPR001577">
    <property type="entry name" value="Peptidase_M8"/>
</dbReference>
<gene>
    <name evidence="11" type="ORF">ACHAWU_001288</name>
</gene>
<organism evidence="11 12">
    <name type="scientific">Discostella pseudostelligera</name>
    <dbReference type="NCBI Taxonomy" id="259834"/>
    <lineage>
        <taxon>Eukaryota</taxon>
        <taxon>Sar</taxon>
        <taxon>Stramenopiles</taxon>
        <taxon>Ochrophyta</taxon>
        <taxon>Bacillariophyta</taxon>
        <taxon>Coscinodiscophyceae</taxon>
        <taxon>Thalassiosirophycidae</taxon>
        <taxon>Stephanodiscales</taxon>
        <taxon>Stephanodiscaceae</taxon>
        <taxon>Discostella</taxon>
    </lineage>
</organism>
<sequence>MKNNTRSSGNKQQRKLQSSSSTSTTVLDPTTDANYQPLRIQFDTSELSQQMELALSAYDYLAATKLYLLMYEILPMTASVWGDILRVIPVQGGIYPLAAKGSGKDQVLDNEDSSSSNNNGNEQEEMEYYDDPVRAMYCPDETTSGIAGGADLLVYATVNRQCASSGTTTSGEGGEDDGGGGFMGTLASALSCQRDQYDRPITGSIDFCLEGMRNVVEMNVEEYIASKESAGIIIGSDHMVGSEIYPTEKWNGWNGVTATNADGQDYLGGNRREVQYSVGVAMHEIGHVLGVSSDSLSYFRHPLTGVPLTRRPFEVSTVTCINGESQAFVGMPGPAVLQEGFHGENGGRYFEVVTPTVRRVVQNHFNCKTMKGARLENQDTGSDCFGSHWDEMLHYTEIMGAVFSPSVNILSPLTLAYLEDSGWYRANYESEFVHISTFGHGMGCDFVENNCIDSDGNVPEAFQEQICNSPITLSSDGRIDPSLSGSQTCDPSHTQKTYCDLVNTNELIAIGNQATTLEAAPEEYQYFEGEPNLRPYAFPNADYCPVPQLDPQSCLEYGKYSSSNEQAAAGETYGPNSRCIETDGTRSYTLCLETFCNTEVGLVQISAGGTILDCEYDGQVHDVLSDYDGAGDVRIKCPKAALVCPELFCPSNCAGRGECTYAANSGTDETEYAEGAYFDDTTSTSAKAYCVCDSAEDTTAGCYETPLTFPTEYGYAAENVFQTNKTLFIVIVGSVVVGLALMYVAARQWKARKNVFM</sequence>
<feature type="binding site" evidence="8">
    <location>
        <position position="287"/>
    </location>
    <ligand>
        <name>Zn(2+)</name>
        <dbReference type="ChEBI" id="CHEBI:29105"/>
        <note>catalytic</note>
    </ligand>
</feature>
<evidence type="ECO:0000256" key="6">
    <source>
        <dbReference type="ARBA" id="ARBA00023049"/>
    </source>
</evidence>
<dbReference type="SUPFAM" id="SSF55486">
    <property type="entry name" value="Metalloproteases ('zincins'), catalytic domain"/>
    <property type="match status" value="1"/>
</dbReference>
<evidence type="ECO:0000256" key="1">
    <source>
        <dbReference type="ARBA" id="ARBA00005860"/>
    </source>
</evidence>
<feature type="binding site" evidence="8">
    <location>
        <position position="283"/>
    </location>
    <ligand>
        <name>Zn(2+)</name>
        <dbReference type="ChEBI" id="CHEBI:29105"/>
        <note>catalytic</note>
    </ligand>
</feature>
<protein>
    <recommendedName>
        <fullName evidence="13">Peptidase M10 metallopeptidase domain-containing protein</fullName>
    </recommendedName>
</protein>
<dbReference type="Gene3D" id="3.90.132.10">
    <property type="entry name" value="Leishmanolysin , domain 2"/>
    <property type="match status" value="1"/>
</dbReference>